<comment type="similarity">
    <text evidence="7">Belongs to the binding-protein-dependent transport system permease family.</text>
</comment>
<evidence type="ECO:0000256" key="6">
    <source>
        <dbReference type="ARBA" id="ARBA00023136"/>
    </source>
</evidence>
<dbReference type="PANTHER" id="PTHR30151:SF0">
    <property type="entry name" value="ABC TRANSPORTER PERMEASE PROTEIN MJ0413-RELATED"/>
    <property type="match status" value="1"/>
</dbReference>
<dbReference type="Proteomes" id="UP000679848">
    <property type="component" value="Chromosome"/>
</dbReference>
<evidence type="ECO:0000256" key="4">
    <source>
        <dbReference type="ARBA" id="ARBA00022692"/>
    </source>
</evidence>
<sequence length="278" mass="30284">MDMDYETIRAEAKAAETRAIRTEKLKYLSISVAVVLLVLLLWQLAVQFQLVNTRFFDSPLGVVETILNKITDKKPDGGLLFQHIWASAKVVWLGFLLAAVIGIPLGLFMGWFRLCDRVIRPLFEVIRPIPSLAWIPIVLLFLGIGVEARAVIIFTGCFVATVLNTYTGIRSTNQTLVNVAKTCGAGNLKIFWTVGVPSAMPMIFAGLKTSMGSAWGTIVAAEMLASSNGLGYMIQMGRSFGDVSLIMAGIIVIGILGFVSSGIVSLVESMALKWRPKK</sequence>
<dbReference type="GO" id="GO:0005886">
    <property type="term" value="C:plasma membrane"/>
    <property type="evidence" value="ECO:0007669"/>
    <property type="project" value="UniProtKB-SubCell"/>
</dbReference>
<feature type="transmembrane region" description="Helical" evidence="7">
    <location>
        <begin position="245"/>
        <end position="267"/>
    </location>
</feature>
<keyword evidence="10" id="KW-1185">Reference proteome</keyword>
<keyword evidence="2 7" id="KW-0813">Transport</keyword>
<dbReference type="SUPFAM" id="SSF161098">
    <property type="entry name" value="MetI-like"/>
    <property type="match status" value="1"/>
</dbReference>
<name>A0A810QDN8_9FIRM</name>
<evidence type="ECO:0000313" key="10">
    <source>
        <dbReference type="Proteomes" id="UP000679848"/>
    </source>
</evidence>
<evidence type="ECO:0000256" key="7">
    <source>
        <dbReference type="RuleBase" id="RU363032"/>
    </source>
</evidence>
<feature type="transmembrane region" description="Helical" evidence="7">
    <location>
        <begin position="190"/>
        <end position="207"/>
    </location>
</feature>
<keyword evidence="6 7" id="KW-0472">Membrane</keyword>
<feature type="transmembrane region" description="Helical" evidence="7">
    <location>
        <begin position="125"/>
        <end position="144"/>
    </location>
</feature>
<reference evidence="9" key="1">
    <citation type="submission" date="2020-09" db="EMBL/GenBank/DDBJ databases">
        <title>New species isolated from human feces.</title>
        <authorList>
            <person name="Kitahara M."/>
            <person name="Shigeno Y."/>
            <person name="Shime M."/>
            <person name="Matsumoto Y."/>
            <person name="Nakamura S."/>
            <person name="Motooka D."/>
            <person name="Fukuoka S."/>
            <person name="Nishikawa H."/>
            <person name="Benno Y."/>
        </authorList>
    </citation>
    <scope>NUCLEOTIDE SEQUENCE</scope>
    <source>
        <strain evidence="9">MM59</strain>
    </source>
</reference>
<evidence type="ECO:0000259" key="8">
    <source>
        <dbReference type="PROSITE" id="PS50928"/>
    </source>
</evidence>
<feature type="domain" description="ABC transmembrane type-1" evidence="8">
    <location>
        <begin position="84"/>
        <end position="264"/>
    </location>
</feature>
<evidence type="ECO:0000256" key="3">
    <source>
        <dbReference type="ARBA" id="ARBA00022475"/>
    </source>
</evidence>
<dbReference type="InterPro" id="IPR000515">
    <property type="entry name" value="MetI-like"/>
</dbReference>
<evidence type="ECO:0000256" key="2">
    <source>
        <dbReference type="ARBA" id="ARBA00022448"/>
    </source>
</evidence>
<feature type="transmembrane region" description="Helical" evidence="7">
    <location>
        <begin position="27"/>
        <end position="45"/>
    </location>
</feature>
<dbReference type="GO" id="GO:0042918">
    <property type="term" value="P:alkanesulfonate transmembrane transport"/>
    <property type="evidence" value="ECO:0007669"/>
    <property type="project" value="UniProtKB-ARBA"/>
</dbReference>
<comment type="subcellular location">
    <subcellularLocation>
        <location evidence="1 7">Cell membrane</location>
        <topology evidence="1 7">Multi-pass membrane protein</topology>
    </subcellularLocation>
</comment>
<evidence type="ECO:0000256" key="5">
    <source>
        <dbReference type="ARBA" id="ARBA00022989"/>
    </source>
</evidence>
<feature type="transmembrane region" description="Helical" evidence="7">
    <location>
        <begin position="150"/>
        <end position="169"/>
    </location>
</feature>
<protein>
    <submittedName>
        <fullName evidence="9">Taurine ABC transporter permease</fullName>
    </submittedName>
</protein>
<keyword evidence="4 7" id="KW-0812">Transmembrane</keyword>
<dbReference type="Pfam" id="PF00528">
    <property type="entry name" value="BPD_transp_1"/>
    <property type="match status" value="1"/>
</dbReference>
<dbReference type="PROSITE" id="PS50928">
    <property type="entry name" value="ABC_TM1"/>
    <property type="match status" value="1"/>
</dbReference>
<evidence type="ECO:0000313" key="9">
    <source>
        <dbReference type="EMBL" id="BCK84322.1"/>
    </source>
</evidence>
<dbReference type="EMBL" id="AP023420">
    <property type="protein sequence ID" value="BCK84322.1"/>
    <property type="molecule type" value="Genomic_DNA"/>
</dbReference>
<proteinExistence type="inferred from homology"/>
<feature type="transmembrane region" description="Helical" evidence="7">
    <location>
        <begin position="90"/>
        <end position="113"/>
    </location>
</feature>
<accession>A0A810QDN8</accession>
<dbReference type="KEGG" id="pfaa:MM59RIKEN_16410"/>
<dbReference type="AlphaFoldDB" id="A0A810QDN8"/>
<dbReference type="FunFam" id="1.10.3720.10:FF:000003">
    <property type="entry name" value="Aliphatic sulfonate ABC transporter permease"/>
    <property type="match status" value="1"/>
</dbReference>
<dbReference type="InterPro" id="IPR035906">
    <property type="entry name" value="MetI-like_sf"/>
</dbReference>
<dbReference type="CDD" id="cd06261">
    <property type="entry name" value="TM_PBP2"/>
    <property type="match status" value="1"/>
</dbReference>
<keyword evidence="5 7" id="KW-1133">Transmembrane helix</keyword>
<keyword evidence="3" id="KW-1003">Cell membrane</keyword>
<gene>
    <name evidence="9" type="ORF">MM59RIKEN_16410</name>
</gene>
<evidence type="ECO:0000256" key="1">
    <source>
        <dbReference type="ARBA" id="ARBA00004651"/>
    </source>
</evidence>
<organism evidence="9 10">
    <name type="scientific">Pusillibacter faecalis</name>
    <dbReference type="NCBI Taxonomy" id="2714358"/>
    <lineage>
        <taxon>Bacteria</taxon>
        <taxon>Bacillati</taxon>
        <taxon>Bacillota</taxon>
        <taxon>Clostridia</taxon>
        <taxon>Eubacteriales</taxon>
        <taxon>Oscillospiraceae</taxon>
        <taxon>Pusillibacter</taxon>
    </lineage>
</organism>
<dbReference type="Gene3D" id="1.10.3720.10">
    <property type="entry name" value="MetI-like"/>
    <property type="match status" value="1"/>
</dbReference>
<dbReference type="PANTHER" id="PTHR30151">
    <property type="entry name" value="ALKANE SULFONATE ABC TRANSPORTER-RELATED, MEMBRANE SUBUNIT"/>
    <property type="match status" value="1"/>
</dbReference>